<dbReference type="EMBL" id="JAFFHA010000008">
    <property type="protein sequence ID" value="KAK4651194.1"/>
    <property type="molecule type" value="Genomic_DNA"/>
</dbReference>
<protein>
    <submittedName>
        <fullName evidence="2">Uncharacterized protein</fullName>
    </submittedName>
</protein>
<feature type="region of interest" description="Disordered" evidence="1">
    <location>
        <begin position="20"/>
        <end position="52"/>
    </location>
</feature>
<organism evidence="2 3">
    <name type="scientific">Podospora pseudocomata</name>
    <dbReference type="NCBI Taxonomy" id="2093779"/>
    <lineage>
        <taxon>Eukaryota</taxon>
        <taxon>Fungi</taxon>
        <taxon>Dikarya</taxon>
        <taxon>Ascomycota</taxon>
        <taxon>Pezizomycotina</taxon>
        <taxon>Sordariomycetes</taxon>
        <taxon>Sordariomycetidae</taxon>
        <taxon>Sordariales</taxon>
        <taxon>Podosporaceae</taxon>
        <taxon>Podospora</taxon>
    </lineage>
</organism>
<accession>A0ABR0G618</accession>
<evidence type="ECO:0000313" key="2">
    <source>
        <dbReference type="EMBL" id="KAK4651194.1"/>
    </source>
</evidence>
<gene>
    <name evidence="2" type="ORF">QC762_0090180</name>
</gene>
<reference evidence="2 3" key="1">
    <citation type="journal article" date="2023" name="bioRxiv">
        <title>High-quality genome assemblies of four members of thePodospora anserinaspecies complex.</title>
        <authorList>
            <person name="Ament-Velasquez S.L."/>
            <person name="Vogan A.A."/>
            <person name="Wallerman O."/>
            <person name="Hartmann F."/>
            <person name="Gautier V."/>
            <person name="Silar P."/>
            <person name="Giraud T."/>
            <person name="Johannesson H."/>
        </authorList>
    </citation>
    <scope>NUCLEOTIDE SEQUENCE [LARGE SCALE GENOMIC DNA]</scope>
    <source>
        <strain evidence="2 3">CBS 415.72m</strain>
    </source>
</reference>
<evidence type="ECO:0000313" key="3">
    <source>
        <dbReference type="Proteomes" id="UP001323405"/>
    </source>
</evidence>
<keyword evidence="3" id="KW-1185">Reference proteome</keyword>
<dbReference type="GeneID" id="87903812"/>
<proteinExistence type="predicted"/>
<comment type="caution">
    <text evidence="2">The sequence shown here is derived from an EMBL/GenBank/DDBJ whole genome shotgun (WGS) entry which is preliminary data.</text>
</comment>
<dbReference type="RefSeq" id="XP_062740169.1">
    <property type="nucleotide sequence ID" value="XM_062884050.1"/>
</dbReference>
<sequence length="113" mass="12667">MPSSDLFDLGSDPALEQTALKKQRSGEMPLKFNRLGSNQQRMQQHARPPRQLAYHPREALHQDVPDSTGQRACPGLMACRRLVSTRRQGELFVPCTMMTAYPATLGVFPIWGS</sequence>
<dbReference type="Proteomes" id="UP001323405">
    <property type="component" value="Unassembled WGS sequence"/>
</dbReference>
<name>A0ABR0G618_9PEZI</name>
<evidence type="ECO:0000256" key="1">
    <source>
        <dbReference type="SAM" id="MobiDB-lite"/>
    </source>
</evidence>